<dbReference type="PANTHER" id="PTHR33712">
    <property type="entry name" value="LIGHT-INDEPENDENT PROTOCHLOROPHYLLIDE REDUCTASE SUBUNIT B"/>
    <property type="match status" value="1"/>
</dbReference>
<gene>
    <name evidence="4" type="ORF">DLD82_16835</name>
</gene>
<reference evidence="4 5" key="1">
    <citation type="submission" date="2018-05" db="EMBL/GenBank/DDBJ databases">
        <title>Draft genome of Methanospirillum stamsii Pt1.</title>
        <authorList>
            <person name="Dueholm M.S."/>
            <person name="Nielsen P.H."/>
            <person name="Bakmann L.F."/>
            <person name="Otzen D.E."/>
        </authorList>
    </citation>
    <scope>NUCLEOTIDE SEQUENCE [LARGE SCALE GENOMIC DNA]</scope>
    <source>
        <strain evidence="4 5">Pt1</strain>
    </source>
</reference>
<dbReference type="SUPFAM" id="SSF53807">
    <property type="entry name" value="Helical backbone' metal receptor"/>
    <property type="match status" value="1"/>
</dbReference>
<organism evidence="4 5">
    <name type="scientific">Methanospirillum stamsii</name>
    <dbReference type="NCBI Taxonomy" id="1277351"/>
    <lineage>
        <taxon>Archaea</taxon>
        <taxon>Methanobacteriati</taxon>
        <taxon>Methanobacteriota</taxon>
        <taxon>Stenosarchaea group</taxon>
        <taxon>Methanomicrobia</taxon>
        <taxon>Methanomicrobiales</taxon>
        <taxon>Methanospirillaceae</taxon>
        <taxon>Methanospirillum</taxon>
    </lineage>
</organism>
<dbReference type="GeneID" id="97608383"/>
<dbReference type="InterPro" id="IPR000318">
    <property type="entry name" value="Nase_comp1_CS"/>
</dbReference>
<feature type="domain" description="Nitrogenase/oxidoreductase component 1" evidence="3">
    <location>
        <begin position="19"/>
        <end position="435"/>
    </location>
</feature>
<evidence type="ECO:0000256" key="2">
    <source>
        <dbReference type="RuleBase" id="RU004021"/>
    </source>
</evidence>
<dbReference type="InterPro" id="IPR050152">
    <property type="entry name" value="ChlB/BchB/BchZ"/>
</dbReference>
<dbReference type="PANTHER" id="PTHR33712:SF7">
    <property type="entry name" value="LIGHT-INDEPENDENT PROTOCHLOROPHYLLIDE REDUCTASE SUBUNIT B"/>
    <property type="match status" value="1"/>
</dbReference>
<comment type="caution">
    <text evidence="4">The sequence shown here is derived from an EMBL/GenBank/DDBJ whole genome shotgun (WGS) entry which is preliminary data.</text>
</comment>
<dbReference type="EMBL" id="QGMZ01000051">
    <property type="protein sequence ID" value="PWR69879.1"/>
    <property type="molecule type" value="Genomic_DNA"/>
</dbReference>
<dbReference type="OrthoDB" id="134630at2157"/>
<evidence type="ECO:0000313" key="4">
    <source>
        <dbReference type="EMBL" id="PWR69879.1"/>
    </source>
</evidence>
<evidence type="ECO:0000313" key="5">
    <source>
        <dbReference type="Proteomes" id="UP000245934"/>
    </source>
</evidence>
<sequence length="461" mass="51402">MSEQTPSVREVNENQCQICMPLGSVIAIKGIEHSMVVVHGSQGCSTYMRLAMVEHYNEPVDIASSSLNEKQTIYGGEENLRKGLDNVIRVYHPKVIGVVTTCMTETMGEDIGRMIDTYLTDRNLHDVDIIPVSTPSYSGTSTEGYWTAVRDIIRYYGNPSPPHEGINIILPQVSPADIREIKRILDLMRIQYTLIPDISMTLDRPYGILYEKIPPGGTSREDITRMSGARATIQFGYCCPDNLSPGAFLEEKFGVPLHNLPLPVGLKNMDRFINTLISIAVKPVSESILLERGWLCDAMADAHKHMAEIRPVIYGEPELVYAISSLCVENGSIPPIIATGTGSPQFHRHLESLIRDLDFVPLVAEHVDFALIAKESDHLGVNLAIGHTGGKVLTERQNIPVVRTGFPIHDRIGAQRIRNLGYIGTVTLLEQIVNTYLEHKYQHYRQRIKSEYFDNGGKINA</sequence>
<proteinExistence type="inferred from homology"/>
<dbReference type="PROSITE" id="PS00699">
    <property type="entry name" value="NITROGENASE_1_1"/>
    <property type="match status" value="1"/>
</dbReference>
<dbReference type="AlphaFoldDB" id="A0A2V2MR62"/>
<dbReference type="GO" id="GO:0016163">
    <property type="term" value="F:nitrogenase activity"/>
    <property type="evidence" value="ECO:0007669"/>
    <property type="project" value="InterPro"/>
</dbReference>
<evidence type="ECO:0000256" key="1">
    <source>
        <dbReference type="ARBA" id="ARBA00023231"/>
    </source>
</evidence>
<evidence type="ECO:0000259" key="3">
    <source>
        <dbReference type="Pfam" id="PF00148"/>
    </source>
</evidence>
<keyword evidence="1 2" id="KW-0535">Nitrogen fixation</keyword>
<dbReference type="Pfam" id="PF00148">
    <property type="entry name" value="Oxidored_nitro"/>
    <property type="match status" value="1"/>
</dbReference>
<dbReference type="Proteomes" id="UP000245934">
    <property type="component" value="Unassembled WGS sequence"/>
</dbReference>
<dbReference type="Gene3D" id="1.20.89.10">
    <property type="entry name" value="Nitrogenase Molybdenum-iron Protein, subunit B, domain 4"/>
    <property type="match status" value="1"/>
</dbReference>
<comment type="similarity">
    <text evidence="2">Belongs to the NifD/NifK/NifE/NifN family.</text>
</comment>
<dbReference type="RefSeq" id="WP_109942298.1">
    <property type="nucleotide sequence ID" value="NZ_CP176366.1"/>
</dbReference>
<accession>A0A2V2MR62</accession>
<keyword evidence="5" id="KW-1185">Reference proteome</keyword>
<dbReference type="InterPro" id="IPR000510">
    <property type="entry name" value="Nase/OxRdtase_comp1"/>
</dbReference>
<dbReference type="Gene3D" id="3.40.50.1980">
    <property type="entry name" value="Nitrogenase molybdenum iron protein domain"/>
    <property type="match status" value="3"/>
</dbReference>
<protein>
    <submittedName>
        <fullName evidence="4">Nitrogenase</fullName>
    </submittedName>
</protein>
<name>A0A2V2MR62_9EURY</name>